<keyword evidence="5" id="KW-1185">Reference proteome</keyword>
<organism evidence="4 5">
    <name type="scientific">Extremus antarcticus</name>
    <dbReference type="NCBI Taxonomy" id="702011"/>
    <lineage>
        <taxon>Eukaryota</taxon>
        <taxon>Fungi</taxon>
        <taxon>Dikarya</taxon>
        <taxon>Ascomycota</taxon>
        <taxon>Pezizomycotina</taxon>
        <taxon>Dothideomycetes</taxon>
        <taxon>Dothideomycetidae</taxon>
        <taxon>Mycosphaerellales</taxon>
        <taxon>Extremaceae</taxon>
        <taxon>Extremus</taxon>
    </lineage>
</organism>
<dbReference type="GO" id="GO:0000287">
    <property type="term" value="F:magnesium ion binding"/>
    <property type="evidence" value="ECO:0007669"/>
    <property type="project" value="InterPro"/>
</dbReference>
<reference evidence="4" key="1">
    <citation type="submission" date="2023-04" db="EMBL/GenBank/DDBJ databases">
        <title>Black Yeasts Isolated from many extreme environments.</title>
        <authorList>
            <person name="Coleine C."/>
            <person name="Stajich J.E."/>
            <person name="Selbmann L."/>
        </authorList>
    </citation>
    <scope>NUCLEOTIDE SEQUENCE</scope>
    <source>
        <strain evidence="4">CCFEE 5312</strain>
    </source>
</reference>
<gene>
    <name evidence="4" type="ORF">LTR09_008134</name>
</gene>
<protein>
    <recommendedName>
        <fullName evidence="1">holo-[acyl-carrier-protein] synthase</fullName>
        <ecNumber evidence="1">2.7.8.7</ecNumber>
    </recommendedName>
</protein>
<dbReference type="GO" id="GO:0019878">
    <property type="term" value="P:lysine biosynthetic process via aminoadipic acid"/>
    <property type="evidence" value="ECO:0007669"/>
    <property type="project" value="TreeGrafter"/>
</dbReference>
<dbReference type="InterPro" id="IPR037143">
    <property type="entry name" value="4-PPantetheinyl_Trfase_dom_sf"/>
</dbReference>
<comment type="caution">
    <text evidence="4">The sequence shown here is derived from an EMBL/GenBank/DDBJ whole genome shotgun (WGS) entry which is preliminary data.</text>
</comment>
<dbReference type="Pfam" id="PF22624">
    <property type="entry name" value="AASDHPPT_N"/>
    <property type="match status" value="1"/>
</dbReference>
<dbReference type="Proteomes" id="UP001271007">
    <property type="component" value="Unassembled WGS sequence"/>
</dbReference>
<feature type="domain" description="4'-phosphopantetheinyl transferase N-terminal" evidence="3">
    <location>
        <begin position="56"/>
        <end position="144"/>
    </location>
</feature>
<evidence type="ECO:0000259" key="3">
    <source>
        <dbReference type="Pfam" id="PF22624"/>
    </source>
</evidence>
<sequence>MGIKPLLSMITNVTEINNGYPTPAHSPTQGEVTCWMLDTRKLWPGENILTAKGAAEAMNLITIQEQQAIRQKMFVADARMSLGSALIKRHFISQALGVKWRDVRIARKGHAKHGKPCAVDAVGRPIAGLDFNVSHQGGLVVLIGYNGRQNHEYTPSGMVYGVISPTTQNEDVTCAVDIVCVNERDDYRTIDSEGLDGWVDIYDSLFSDEERWTMKYDVDYITLLDGTILTRDEIGRHDRCICRNKEISLTTPQGRAHTFNSDTILDAKLRRFYTYFCYKEAYIKLSGEALLAPWLKQLEFFNVRSPRPGTPARCSTHGQWGEAVEDVNVHLHGKAVHDVKMKIQGFEENFMISVAMQGDIQGLAFPKFKSLDLESDILAFTPARQTLAPRQMHQRVVSEPPPYMRTGEHLLTSPLVHVRDVPNMNDNPYLYAREVPLCLIGEGNELAADDARHRNQQAGDTAHTARIRSTPAIVNCRIYQLCFAYSATADIMAASPKGRPRRQWIRAPVEQRLKKWNLRKDLARDERPRSEDSELYGLLEFWDTHRNGRTRSDDYYSIV</sequence>
<dbReference type="SUPFAM" id="SSF56214">
    <property type="entry name" value="4'-phosphopantetheinyl transferase"/>
    <property type="match status" value="2"/>
</dbReference>
<keyword evidence="2" id="KW-0808">Transferase</keyword>
<proteinExistence type="predicted"/>
<dbReference type="PANTHER" id="PTHR12215:SF10">
    <property type="entry name" value="L-AMINOADIPATE-SEMIALDEHYDE DEHYDROGENASE-PHOSPHOPANTETHEINYL TRANSFERASE"/>
    <property type="match status" value="1"/>
</dbReference>
<accession>A0AAJ0DI76</accession>
<dbReference type="EMBL" id="JAWDJX010000030">
    <property type="protein sequence ID" value="KAK3050768.1"/>
    <property type="molecule type" value="Genomic_DNA"/>
</dbReference>
<dbReference type="EC" id="2.7.8.7" evidence="1"/>
<evidence type="ECO:0000256" key="1">
    <source>
        <dbReference type="ARBA" id="ARBA00013172"/>
    </source>
</evidence>
<dbReference type="GO" id="GO:0005829">
    <property type="term" value="C:cytosol"/>
    <property type="evidence" value="ECO:0007669"/>
    <property type="project" value="TreeGrafter"/>
</dbReference>
<name>A0AAJ0DI76_9PEZI</name>
<dbReference type="AlphaFoldDB" id="A0AAJ0DI76"/>
<dbReference type="InterPro" id="IPR055066">
    <property type="entry name" value="AASDHPPT_N"/>
</dbReference>
<evidence type="ECO:0000313" key="5">
    <source>
        <dbReference type="Proteomes" id="UP001271007"/>
    </source>
</evidence>
<evidence type="ECO:0000313" key="4">
    <source>
        <dbReference type="EMBL" id="KAK3050768.1"/>
    </source>
</evidence>
<evidence type="ECO:0000256" key="2">
    <source>
        <dbReference type="ARBA" id="ARBA00022679"/>
    </source>
</evidence>
<dbReference type="Gene3D" id="3.90.470.20">
    <property type="entry name" value="4'-phosphopantetheinyl transferase domain"/>
    <property type="match status" value="2"/>
</dbReference>
<dbReference type="InterPro" id="IPR050559">
    <property type="entry name" value="P-Pant_transferase_sf"/>
</dbReference>
<dbReference type="PANTHER" id="PTHR12215">
    <property type="entry name" value="PHOSPHOPANTETHEINE TRANSFERASE"/>
    <property type="match status" value="1"/>
</dbReference>
<dbReference type="GO" id="GO:0008897">
    <property type="term" value="F:holo-[acyl-carrier-protein] synthase activity"/>
    <property type="evidence" value="ECO:0007669"/>
    <property type="project" value="UniProtKB-EC"/>
</dbReference>